<sequence>TRNLLAKMDQVNRGRCRVGEQQASGGHVAVSCQVKSHGTRRS</sequence>
<reference evidence="1" key="1">
    <citation type="submission" date="2023-11" db="EMBL/GenBank/DDBJ databases">
        <title>Genome assemblies of two species of porcelain crab, Petrolisthes cinctipes and Petrolisthes manimaculis (Anomura: Porcellanidae).</title>
        <authorList>
            <person name="Angst P."/>
        </authorList>
    </citation>
    <scope>NUCLEOTIDE SEQUENCE</scope>
    <source>
        <strain evidence="1">PB745_02</strain>
        <tissue evidence="1">Gill</tissue>
    </source>
</reference>
<proteinExistence type="predicted"/>
<dbReference type="Proteomes" id="UP001292094">
    <property type="component" value="Unassembled WGS sequence"/>
</dbReference>
<accession>A0AAE1TM30</accession>
<feature type="non-terminal residue" evidence="1">
    <location>
        <position position="1"/>
    </location>
</feature>
<evidence type="ECO:0000313" key="2">
    <source>
        <dbReference type="Proteomes" id="UP001292094"/>
    </source>
</evidence>
<organism evidence="1 2">
    <name type="scientific">Petrolisthes manimaculis</name>
    <dbReference type="NCBI Taxonomy" id="1843537"/>
    <lineage>
        <taxon>Eukaryota</taxon>
        <taxon>Metazoa</taxon>
        <taxon>Ecdysozoa</taxon>
        <taxon>Arthropoda</taxon>
        <taxon>Crustacea</taxon>
        <taxon>Multicrustacea</taxon>
        <taxon>Malacostraca</taxon>
        <taxon>Eumalacostraca</taxon>
        <taxon>Eucarida</taxon>
        <taxon>Decapoda</taxon>
        <taxon>Pleocyemata</taxon>
        <taxon>Anomura</taxon>
        <taxon>Galatheoidea</taxon>
        <taxon>Porcellanidae</taxon>
        <taxon>Petrolisthes</taxon>
    </lineage>
</organism>
<evidence type="ECO:0000313" key="1">
    <source>
        <dbReference type="EMBL" id="KAK4288274.1"/>
    </source>
</evidence>
<keyword evidence="2" id="KW-1185">Reference proteome</keyword>
<name>A0AAE1TM30_9EUCA</name>
<comment type="caution">
    <text evidence="1">The sequence shown here is derived from an EMBL/GenBank/DDBJ whole genome shotgun (WGS) entry which is preliminary data.</text>
</comment>
<dbReference type="AlphaFoldDB" id="A0AAE1TM30"/>
<protein>
    <submittedName>
        <fullName evidence="1">Uncharacterized protein</fullName>
    </submittedName>
</protein>
<gene>
    <name evidence="1" type="ORF">Pmani_038686</name>
</gene>
<dbReference type="EMBL" id="JAWZYT010006380">
    <property type="protein sequence ID" value="KAK4288274.1"/>
    <property type="molecule type" value="Genomic_DNA"/>
</dbReference>